<organism evidence="1 2">
    <name type="scientific">Ancylostoma duodenale</name>
    <dbReference type="NCBI Taxonomy" id="51022"/>
    <lineage>
        <taxon>Eukaryota</taxon>
        <taxon>Metazoa</taxon>
        <taxon>Ecdysozoa</taxon>
        <taxon>Nematoda</taxon>
        <taxon>Chromadorea</taxon>
        <taxon>Rhabditida</taxon>
        <taxon>Rhabditina</taxon>
        <taxon>Rhabditomorpha</taxon>
        <taxon>Strongyloidea</taxon>
        <taxon>Ancylostomatidae</taxon>
        <taxon>Ancylostomatinae</taxon>
        <taxon>Ancylostoma</taxon>
    </lineage>
</organism>
<dbReference type="EMBL" id="KN761475">
    <property type="protein sequence ID" value="KIH48220.1"/>
    <property type="molecule type" value="Genomic_DNA"/>
</dbReference>
<accession>A0A0C2FHZ2</accession>
<keyword evidence="2" id="KW-1185">Reference proteome</keyword>
<reference evidence="1 2" key="1">
    <citation type="submission" date="2013-12" db="EMBL/GenBank/DDBJ databases">
        <title>Draft genome of the parsitic nematode Ancylostoma duodenale.</title>
        <authorList>
            <person name="Mitreva M."/>
        </authorList>
    </citation>
    <scope>NUCLEOTIDE SEQUENCE [LARGE SCALE GENOMIC DNA]</scope>
    <source>
        <strain evidence="1 2">Zhejiang</strain>
    </source>
</reference>
<proteinExistence type="predicted"/>
<sequence length="113" mass="12683">MQWYLRPKKTLRTSNGTFSRIEGQAMVQRRNLNGVGPFFSVPGRWISGHQSRPISTTGFCYLVSPGAKCLLFQTHVTGFAEYTSGEGLGRNLDGNECTHSLEFSKEMGCLYQR</sequence>
<dbReference type="AlphaFoldDB" id="A0A0C2FHZ2"/>
<name>A0A0C2FHZ2_9BILA</name>
<evidence type="ECO:0000313" key="2">
    <source>
        <dbReference type="Proteomes" id="UP000054047"/>
    </source>
</evidence>
<gene>
    <name evidence="1" type="ORF">ANCDUO_21713</name>
</gene>
<evidence type="ECO:0000313" key="1">
    <source>
        <dbReference type="EMBL" id="KIH48220.1"/>
    </source>
</evidence>
<protein>
    <submittedName>
        <fullName evidence="1">Uncharacterized protein</fullName>
    </submittedName>
</protein>
<dbReference type="Proteomes" id="UP000054047">
    <property type="component" value="Unassembled WGS sequence"/>
</dbReference>